<name>A0A0D0EAA7_9AGAM</name>
<evidence type="ECO:0000313" key="2">
    <source>
        <dbReference type="Proteomes" id="UP000054538"/>
    </source>
</evidence>
<dbReference type="Proteomes" id="UP000054538">
    <property type="component" value="Unassembled WGS sequence"/>
</dbReference>
<keyword evidence="2" id="KW-1185">Reference proteome</keyword>
<dbReference type="EMBL" id="KN824840">
    <property type="protein sequence ID" value="KIL00175.1"/>
    <property type="molecule type" value="Genomic_DNA"/>
</dbReference>
<gene>
    <name evidence="1" type="ORF">PAXRUDRAFT_821974</name>
</gene>
<dbReference type="InParanoid" id="A0A0D0EAA7"/>
<sequence length="92" mass="10122">MYDHQHVFINLAIIRPFQITANCASLDKLDIGKPVTTTDATNGYMGSTGLASCVAEAYAAGWGIWWSDGLGGRSCQRTDQAWLMFLFYSLLP</sequence>
<proteinExistence type="predicted"/>
<organism evidence="1 2">
    <name type="scientific">Paxillus rubicundulus Ve08.2h10</name>
    <dbReference type="NCBI Taxonomy" id="930991"/>
    <lineage>
        <taxon>Eukaryota</taxon>
        <taxon>Fungi</taxon>
        <taxon>Dikarya</taxon>
        <taxon>Basidiomycota</taxon>
        <taxon>Agaricomycotina</taxon>
        <taxon>Agaricomycetes</taxon>
        <taxon>Agaricomycetidae</taxon>
        <taxon>Boletales</taxon>
        <taxon>Paxilineae</taxon>
        <taxon>Paxillaceae</taxon>
        <taxon>Paxillus</taxon>
    </lineage>
</organism>
<accession>A0A0D0EAA7</accession>
<reference evidence="2" key="2">
    <citation type="submission" date="2015-01" db="EMBL/GenBank/DDBJ databases">
        <title>Evolutionary Origins and Diversification of the Mycorrhizal Mutualists.</title>
        <authorList>
            <consortium name="DOE Joint Genome Institute"/>
            <consortium name="Mycorrhizal Genomics Consortium"/>
            <person name="Kohler A."/>
            <person name="Kuo A."/>
            <person name="Nagy L.G."/>
            <person name="Floudas D."/>
            <person name="Copeland A."/>
            <person name="Barry K.W."/>
            <person name="Cichocki N."/>
            <person name="Veneault-Fourrey C."/>
            <person name="LaButti K."/>
            <person name="Lindquist E.A."/>
            <person name="Lipzen A."/>
            <person name="Lundell T."/>
            <person name="Morin E."/>
            <person name="Murat C."/>
            <person name="Riley R."/>
            <person name="Ohm R."/>
            <person name="Sun H."/>
            <person name="Tunlid A."/>
            <person name="Henrissat B."/>
            <person name="Grigoriev I.V."/>
            <person name="Hibbett D.S."/>
            <person name="Martin F."/>
        </authorList>
    </citation>
    <scope>NUCLEOTIDE SEQUENCE [LARGE SCALE GENOMIC DNA]</scope>
    <source>
        <strain evidence="2">Ve08.2h10</strain>
    </source>
</reference>
<keyword evidence="1" id="KW-0378">Hydrolase</keyword>
<dbReference type="AlphaFoldDB" id="A0A0D0EAA7"/>
<protein>
    <submittedName>
        <fullName evidence="1">Glycoside hydrolase family 18 protein</fullName>
    </submittedName>
</protein>
<dbReference type="HOGENOM" id="CLU_2413924_0_0_1"/>
<reference evidence="1 2" key="1">
    <citation type="submission" date="2014-04" db="EMBL/GenBank/DDBJ databases">
        <authorList>
            <consortium name="DOE Joint Genome Institute"/>
            <person name="Kuo A."/>
            <person name="Kohler A."/>
            <person name="Jargeat P."/>
            <person name="Nagy L.G."/>
            <person name="Floudas D."/>
            <person name="Copeland A."/>
            <person name="Barry K.W."/>
            <person name="Cichocki N."/>
            <person name="Veneault-Fourrey C."/>
            <person name="LaButti K."/>
            <person name="Lindquist E.A."/>
            <person name="Lipzen A."/>
            <person name="Lundell T."/>
            <person name="Morin E."/>
            <person name="Murat C."/>
            <person name="Sun H."/>
            <person name="Tunlid A."/>
            <person name="Henrissat B."/>
            <person name="Grigoriev I.V."/>
            <person name="Hibbett D.S."/>
            <person name="Martin F."/>
            <person name="Nordberg H.P."/>
            <person name="Cantor M.N."/>
            <person name="Hua S.X."/>
        </authorList>
    </citation>
    <scope>NUCLEOTIDE SEQUENCE [LARGE SCALE GENOMIC DNA]</scope>
    <source>
        <strain evidence="1 2">Ve08.2h10</strain>
    </source>
</reference>
<dbReference type="OrthoDB" id="3012298at2759"/>
<dbReference type="GO" id="GO:0016787">
    <property type="term" value="F:hydrolase activity"/>
    <property type="evidence" value="ECO:0007669"/>
    <property type="project" value="UniProtKB-KW"/>
</dbReference>
<evidence type="ECO:0000313" key="1">
    <source>
        <dbReference type="EMBL" id="KIL00175.1"/>
    </source>
</evidence>